<keyword evidence="3" id="KW-1185">Reference proteome</keyword>
<dbReference type="Pfam" id="PF05303">
    <property type="entry name" value="GSKIP_dom"/>
    <property type="match status" value="1"/>
</dbReference>
<name>A0A8H5EWR4_9AGAR</name>
<dbReference type="InterPro" id="IPR007967">
    <property type="entry name" value="GSKIP_dom"/>
</dbReference>
<reference evidence="2 3" key="1">
    <citation type="journal article" date="2020" name="ISME J.">
        <title>Uncovering the hidden diversity of litter-decomposition mechanisms in mushroom-forming fungi.</title>
        <authorList>
            <person name="Floudas D."/>
            <person name="Bentzer J."/>
            <person name="Ahren D."/>
            <person name="Johansson T."/>
            <person name="Persson P."/>
            <person name="Tunlid A."/>
        </authorList>
    </citation>
    <scope>NUCLEOTIDE SEQUENCE [LARGE SCALE GENOMIC DNA]</scope>
    <source>
        <strain evidence="2 3">CBS 101986</strain>
    </source>
</reference>
<dbReference type="AlphaFoldDB" id="A0A8H5EWR4"/>
<protein>
    <recommendedName>
        <fullName evidence="1">GSKIP domain-containing protein</fullName>
    </recommendedName>
</protein>
<dbReference type="EMBL" id="JAACJJ010000043">
    <property type="protein sequence ID" value="KAF5315164.1"/>
    <property type="molecule type" value="Genomic_DNA"/>
</dbReference>
<dbReference type="Gene3D" id="3.30.2280.10">
    <property type="entry name" value="Hypothetical protein (hspc210)"/>
    <property type="match status" value="1"/>
</dbReference>
<proteinExistence type="predicted"/>
<dbReference type="Proteomes" id="UP000567179">
    <property type="component" value="Unassembled WGS sequence"/>
</dbReference>
<evidence type="ECO:0000313" key="2">
    <source>
        <dbReference type="EMBL" id="KAF5315164.1"/>
    </source>
</evidence>
<sequence>MPLVGLYKLRRGLSHVAKNLRTRLDPKSHMSSFCYTELQRALKEQTFGIKSYSVSSNSSNQAIALVVLLEGSKISVSLTTQGFSISGGSNVYETVEDLLQSVSPLYGQKRQELLFAKLSKLS</sequence>
<evidence type="ECO:0000313" key="3">
    <source>
        <dbReference type="Proteomes" id="UP000567179"/>
    </source>
</evidence>
<gene>
    <name evidence="2" type="ORF">D9619_007218</name>
</gene>
<dbReference type="InterPro" id="IPR023231">
    <property type="entry name" value="GSKIP_dom_sf"/>
</dbReference>
<organism evidence="2 3">
    <name type="scientific">Psilocybe cf. subviscida</name>
    <dbReference type="NCBI Taxonomy" id="2480587"/>
    <lineage>
        <taxon>Eukaryota</taxon>
        <taxon>Fungi</taxon>
        <taxon>Dikarya</taxon>
        <taxon>Basidiomycota</taxon>
        <taxon>Agaricomycotina</taxon>
        <taxon>Agaricomycetes</taxon>
        <taxon>Agaricomycetidae</taxon>
        <taxon>Agaricales</taxon>
        <taxon>Agaricineae</taxon>
        <taxon>Strophariaceae</taxon>
        <taxon>Psilocybe</taxon>
    </lineage>
</organism>
<accession>A0A8H5EWR4</accession>
<evidence type="ECO:0000259" key="1">
    <source>
        <dbReference type="Pfam" id="PF05303"/>
    </source>
</evidence>
<dbReference type="OrthoDB" id="5804279at2759"/>
<comment type="caution">
    <text evidence="2">The sequence shown here is derived from an EMBL/GenBank/DDBJ whole genome shotgun (WGS) entry which is preliminary data.</text>
</comment>
<dbReference type="SUPFAM" id="SSF103107">
    <property type="entry name" value="Hypothetical protein c14orf129, hspc210"/>
    <property type="match status" value="1"/>
</dbReference>
<feature type="domain" description="GSKIP" evidence="1">
    <location>
        <begin position="36"/>
        <end position="121"/>
    </location>
</feature>